<keyword evidence="8 10" id="KW-0012">Acyltransferase</keyword>
<keyword evidence="7" id="KW-0449">Lipoprotein</keyword>
<reference evidence="12" key="1">
    <citation type="submission" date="2013-12" db="EMBL/GenBank/DDBJ databases">
        <title>The Genome Sequence of Aphanomyces invadans NJM9701.</title>
        <authorList>
            <consortium name="The Broad Institute Genomics Platform"/>
            <person name="Russ C."/>
            <person name="Tyler B."/>
            <person name="van West P."/>
            <person name="Dieguez-Uribeondo J."/>
            <person name="Young S.K."/>
            <person name="Zeng Q."/>
            <person name="Gargeya S."/>
            <person name="Fitzgerald M."/>
            <person name="Abouelleil A."/>
            <person name="Alvarado L."/>
            <person name="Chapman S.B."/>
            <person name="Gainer-Dewar J."/>
            <person name="Goldberg J."/>
            <person name="Griggs A."/>
            <person name="Gujja S."/>
            <person name="Hansen M."/>
            <person name="Howarth C."/>
            <person name="Imamovic A."/>
            <person name="Ireland A."/>
            <person name="Larimer J."/>
            <person name="McCowan C."/>
            <person name="Murphy C."/>
            <person name="Pearson M."/>
            <person name="Poon T.W."/>
            <person name="Priest M."/>
            <person name="Roberts A."/>
            <person name="Saif S."/>
            <person name="Shea T."/>
            <person name="Sykes S."/>
            <person name="Wortman J."/>
            <person name="Nusbaum C."/>
            <person name="Birren B."/>
        </authorList>
    </citation>
    <scope>NUCLEOTIDE SEQUENCE [LARGE SCALE GENOMIC DNA]</scope>
    <source>
        <strain evidence="12">NJM9701</strain>
    </source>
</reference>
<evidence type="ECO:0000256" key="8">
    <source>
        <dbReference type="ARBA" id="ARBA00023315"/>
    </source>
</evidence>
<dbReference type="GeneID" id="20088746"/>
<comment type="subcellular location">
    <subcellularLocation>
        <location evidence="1">Endomembrane system</location>
        <topology evidence="1">Multi-pass membrane protein</topology>
    </subcellularLocation>
</comment>
<sequence length="293" mass="32769">MHATDDADGGVDDGKSLLSLQNADENGTPYYRSWHGSHWFFFSGRIVVHQRQWKCSLATWAFITGIVAGFVHFVSISALSPSLSTTMIVLYLNVLVWFGFTAFRDPGLVPQRYDQLIQTEIAPDRFCTICLVNKPPRRSHCSTCNCCVDGFDHHCPWTGNCVGRRNYRSFMAFLLACIAASGFACGTLAWFTIDQCVVHHVPFHSFFQQFVLVPPLLYVTAAVSAFLIGFAVYHCRLISMHLTTNEYLRHAPPSLSEPTTQSSWADNWMLFLTSPIPPSKVVHNAPSIDAVVV</sequence>
<proteinExistence type="inferred from homology"/>
<dbReference type="EMBL" id="KI913984">
    <property type="protein sequence ID" value="ETV94729.1"/>
    <property type="molecule type" value="Genomic_DNA"/>
</dbReference>
<feature type="transmembrane region" description="Helical" evidence="10">
    <location>
        <begin position="85"/>
        <end position="103"/>
    </location>
</feature>
<dbReference type="GO" id="GO:0005783">
    <property type="term" value="C:endoplasmic reticulum"/>
    <property type="evidence" value="ECO:0007669"/>
    <property type="project" value="TreeGrafter"/>
</dbReference>
<feature type="transmembrane region" description="Helical" evidence="10">
    <location>
        <begin position="172"/>
        <end position="193"/>
    </location>
</feature>
<evidence type="ECO:0000259" key="11">
    <source>
        <dbReference type="Pfam" id="PF01529"/>
    </source>
</evidence>
<keyword evidence="6" id="KW-0564">Palmitate</keyword>
<keyword evidence="2 10" id="KW-0808">Transferase</keyword>
<protein>
    <recommendedName>
        <fullName evidence="10">Palmitoyltransferase</fullName>
        <ecNumber evidence="10">2.3.1.225</ecNumber>
    </recommendedName>
</protein>
<dbReference type="eggNOG" id="KOG1311">
    <property type="taxonomic scope" value="Eukaryota"/>
</dbReference>
<comment type="catalytic activity">
    <reaction evidence="9 10">
        <text>L-cysteinyl-[protein] + hexadecanoyl-CoA = S-hexadecanoyl-L-cysteinyl-[protein] + CoA</text>
        <dbReference type="Rhea" id="RHEA:36683"/>
        <dbReference type="Rhea" id="RHEA-COMP:10131"/>
        <dbReference type="Rhea" id="RHEA-COMP:11032"/>
        <dbReference type="ChEBI" id="CHEBI:29950"/>
        <dbReference type="ChEBI" id="CHEBI:57287"/>
        <dbReference type="ChEBI" id="CHEBI:57379"/>
        <dbReference type="ChEBI" id="CHEBI:74151"/>
        <dbReference type="EC" id="2.3.1.225"/>
    </reaction>
</comment>
<dbReference type="RefSeq" id="XP_008876674.1">
    <property type="nucleotide sequence ID" value="XM_008878452.1"/>
</dbReference>
<dbReference type="EC" id="2.3.1.225" evidence="10"/>
<dbReference type="PROSITE" id="PS50216">
    <property type="entry name" value="DHHC"/>
    <property type="match status" value="1"/>
</dbReference>
<dbReference type="OrthoDB" id="9909019at2759"/>
<accession>A0A024TL49</accession>
<evidence type="ECO:0000256" key="3">
    <source>
        <dbReference type="ARBA" id="ARBA00022692"/>
    </source>
</evidence>
<evidence type="ECO:0000313" key="12">
    <source>
        <dbReference type="EMBL" id="ETV94729.1"/>
    </source>
</evidence>
<dbReference type="GO" id="GO:0019706">
    <property type="term" value="F:protein-cysteine S-palmitoyltransferase activity"/>
    <property type="evidence" value="ECO:0007669"/>
    <property type="project" value="UniProtKB-EC"/>
</dbReference>
<dbReference type="PANTHER" id="PTHR22883">
    <property type="entry name" value="ZINC FINGER DHHC DOMAIN CONTAINING PROTEIN"/>
    <property type="match status" value="1"/>
</dbReference>
<dbReference type="AlphaFoldDB" id="A0A024TL49"/>
<dbReference type="InterPro" id="IPR039859">
    <property type="entry name" value="PFA4/ZDH16/20/ERF2-like"/>
</dbReference>
<dbReference type="Pfam" id="PF01529">
    <property type="entry name" value="DHHC"/>
    <property type="match status" value="1"/>
</dbReference>
<name>A0A024TL49_9STRA</name>
<keyword evidence="3 10" id="KW-0812">Transmembrane</keyword>
<feature type="transmembrane region" description="Helical" evidence="10">
    <location>
        <begin position="57"/>
        <end position="79"/>
    </location>
</feature>
<evidence type="ECO:0000256" key="5">
    <source>
        <dbReference type="ARBA" id="ARBA00023136"/>
    </source>
</evidence>
<evidence type="ECO:0000256" key="1">
    <source>
        <dbReference type="ARBA" id="ARBA00004127"/>
    </source>
</evidence>
<evidence type="ECO:0000256" key="2">
    <source>
        <dbReference type="ARBA" id="ARBA00022679"/>
    </source>
</evidence>
<keyword evidence="5 10" id="KW-0472">Membrane</keyword>
<feature type="domain" description="Palmitoyltransferase DHHC" evidence="11">
    <location>
        <begin position="123"/>
        <end position="249"/>
    </location>
</feature>
<dbReference type="VEuPathDB" id="FungiDB:H310_11696"/>
<evidence type="ECO:0000256" key="10">
    <source>
        <dbReference type="RuleBase" id="RU079119"/>
    </source>
</evidence>
<evidence type="ECO:0000256" key="9">
    <source>
        <dbReference type="ARBA" id="ARBA00048048"/>
    </source>
</evidence>
<dbReference type="GO" id="GO:0005794">
    <property type="term" value="C:Golgi apparatus"/>
    <property type="evidence" value="ECO:0007669"/>
    <property type="project" value="TreeGrafter"/>
</dbReference>
<evidence type="ECO:0000256" key="4">
    <source>
        <dbReference type="ARBA" id="ARBA00022989"/>
    </source>
</evidence>
<dbReference type="InterPro" id="IPR001594">
    <property type="entry name" value="Palmitoyltrfase_DHHC"/>
</dbReference>
<evidence type="ECO:0000256" key="7">
    <source>
        <dbReference type="ARBA" id="ARBA00023288"/>
    </source>
</evidence>
<organism evidence="12">
    <name type="scientific">Aphanomyces invadans</name>
    <dbReference type="NCBI Taxonomy" id="157072"/>
    <lineage>
        <taxon>Eukaryota</taxon>
        <taxon>Sar</taxon>
        <taxon>Stramenopiles</taxon>
        <taxon>Oomycota</taxon>
        <taxon>Saprolegniomycetes</taxon>
        <taxon>Saprolegniales</taxon>
        <taxon>Verrucalvaceae</taxon>
        <taxon>Aphanomyces</taxon>
    </lineage>
</organism>
<feature type="transmembrane region" description="Helical" evidence="10">
    <location>
        <begin position="213"/>
        <end position="233"/>
    </location>
</feature>
<dbReference type="GO" id="GO:0006612">
    <property type="term" value="P:protein targeting to membrane"/>
    <property type="evidence" value="ECO:0007669"/>
    <property type="project" value="TreeGrafter"/>
</dbReference>
<evidence type="ECO:0000256" key="6">
    <source>
        <dbReference type="ARBA" id="ARBA00023139"/>
    </source>
</evidence>
<gene>
    <name evidence="12" type="ORF">H310_11696</name>
</gene>
<dbReference type="STRING" id="157072.A0A024TL49"/>
<comment type="domain">
    <text evidence="10">The DHHC domain is required for palmitoyltransferase activity.</text>
</comment>
<dbReference type="PANTHER" id="PTHR22883:SF43">
    <property type="entry name" value="PALMITOYLTRANSFERASE APP"/>
    <property type="match status" value="1"/>
</dbReference>
<comment type="similarity">
    <text evidence="10">Belongs to the DHHC palmitoyltransferase family.</text>
</comment>
<keyword evidence="4 10" id="KW-1133">Transmembrane helix</keyword>